<accession>A0A427YF61</accession>
<protein>
    <submittedName>
        <fullName evidence="2">Uncharacterized protein</fullName>
    </submittedName>
</protein>
<name>A0A427YF61_9TREE</name>
<proteinExistence type="predicted"/>
<sequence>MDISIVSLAFQAWQGTSLGNSATEEDSAAEMIAKLIRKQLSIKRNEAQTSTGRPPLSSYCVLPRWDDGEGSERRSQVLENGTGGRGLRSAGQAALPRSADGDSPLL</sequence>
<evidence type="ECO:0000256" key="1">
    <source>
        <dbReference type="SAM" id="MobiDB-lite"/>
    </source>
</evidence>
<evidence type="ECO:0000313" key="2">
    <source>
        <dbReference type="EMBL" id="RSH89716.1"/>
    </source>
</evidence>
<feature type="region of interest" description="Disordered" evidence="1">
    <location>
        <begin position="43"/>
        <end position="106"/>
    </location>
</feature>
<dbReference type="EMBL" id="RSCD01000012">
    <property type="protein sequence ID" value="RSH89716.1"/>
    <property type="molecule type" value="Genomic_DNA"/>
</dbReference>
<reference evidence="2 3" key="1">
    <citation type="submission" date="2018-11" db="EMBL/GenBank/DDBJ databases">
        <title>Genome sequence of Saitozyma podzolica DSM 27192.</title>
        <authorList>
            <person name="Aliyu H."/>
            <person name="Gorte O."/>
            <person name="Ochsenreither K."/>
        </authorList>
    </citation>
    <scope>NUCLEOTIDE SEQUENCE [LARGE SCALE GENOMIC DNA]</scope>
    <source>
        <strain evidence="2 3">DSM 27192</strain>
    </source>
</reference>
<keyword evidence="3" id="KW-1185">Reference proteome</keyword>
<dbReference type="Proteomes" id="UP000279259">
    <property type="component" value="Unassembled WGS sequence"/>
</dbReference>
<gene>
    <name evidence="2" type="ORF">EHS25_001701</name>
</gene>
<evidence type="ECO:0000313" key="3">
    <source>
        <dbReference type="Proteomes" id="UP000279259"/>
    </source>
</evidence>
<comment type="caution">
    <text evidence="2">The sequence shown here is derived from an EMBL/GenBank/DDBJ whole genome shotgun (WGS) entry which is preliminary data.</text>
</comment>
<organism evidence="2 3">
    <name type="scientific">Saitozyma podzolica</name>
    <dbReference type="NCBI Taxonomy" id="1890683"/>
    <lineage>
        <taxon>Eukaryota</taxon>
        <taxon>Fungi</taxon>
        <taxon>Dikarya</taxon>
        <taxon>Basidiomycota</taxon>
        <taxon>Agaricomycotina</taxon>
        <taxon>Tremellomycetes</taxon>
        <taxon>Tremellales</taxon>
        <taxon>Trimorphomycetaceae</taxon>
        <taxon>Saitozyma</taxon>
    </lineage>
</organism>
<dbReference type="AlphaFoldDB" id="A0A427YF61"/>
<feature type="compositionally biased region" description="Basic and acidic residues" evidence="1">
    <location>
        <begin position="64"/>
        <end position="76"/>
    </location>
</feature>